<keyword evidence="4 5" id="KW-0694">RNA-binding</keyword>
<dbReference type="PANTHER" id="PTHR21349">
    <property type="entry name" value="50S RIBOSOMAL PROTEIN L21"/>
    <property type="match status" value="1"/>
</dbReference>
<keyword evidence="8" id="KW-1185">Reference proteome</keyword>
<dbReference type="eggNOG" id="COG0261">
    <property type="taxonomic scope" value="Bacteria"/>
</dbReference>
<keyword evidence="2 4" id="KW-0689">Ribosomal protein</keyword>
<dbReference type="Pfam" id="PF00829">
    <property type="entry name" value="Ribosomal_L21p"/>
    <property type="match status" value="1"/>
</dbReference>
<dbReference type="Proteomes" id="UP000011729">
    <property type="component" value="Chromosome"/>
</dbReference>
<dbReference type="PATRIC" id="fig|1094489.3.peg.327"/>
<dbReference type="STRING" id="1094489.BAnh1_02680"/>
<proteinExistence type="inferred from homology"/>
<dbReference type="EMBL" id="CP003123">
    <property type="protein sequence ID" value="AGF74151.1"/>
    <property type="molecule type" value="Genomic_DNA"/>
</dbReference>
<dbReference type="RefSeq" id="WP_015397660.1">
    <property type="nucleotide sequence ID" value="NC_020300.1"/>
</dbReference>
<feature type="compositionally biased region" description="Basic and acidic residues" evidence="6">
    <location>
        <begin position="115"/>
        <end position="141"/>
    </location>
</feature>
<dbReference type="GO" id="GO:0005840">
    <property type="term" value="C:ribosome"/>
    <property type="evidence" value="ECO:0007669"/>
    <property type="project" value="UniProtKB-KW"/>
</dbReference>
<dbReference type="SUPFAM" id="SSF141091">
    <property type="entry name" value="L21p-like"/>
    <property type="match status" value="1"/>
</dbReference>
<evidence type="ECO:0000256" key="4">
    <source>
        <dbReference type="HAMAP-Rule" id="MF_01363"/>
    </source>
</evidence>
<comment type="function">
    <text evidence="4 5">This protein binds to 23S rRNA in the presence of protein L20.</text>
</comment>
<reference evidence="7 8" key="1">
    <citation type="journal article" date="2013" name="PLoS Genet.">
        <title>A gene transfer agent and a dynamic repertoire of secretion systems hold the keys to the explosive radiation of the emerging pathogen Bartonella.</title>
        <authorList>
            <person name="Guy L."/>
            <person name="Nystedt B."/>
            <person name="Toft C."/>
            <person name="Zaremba-Niedzwiedzka K."/>
            <person name="Berglund E.C."/>
            <person name="Granberg F."/>
            <person name="Naslund K."/>
            <person name="Eriksson A.S."/>
            <person name="Andersson S.G."/>
        </authorList>
    </citation>
    <scope>NUCLEOTIDE SEQUENCE [LARGE SCALE GENOMIC DNA]</scope>
    <source>
        <strain evidence="7 8">Aust/NH1</strain>
    </source>
</reference>
<feature type="region of interest" description="Disordered" evidence="6">
    <location>
        <begin position="110"/>
        <end position="160"/>
    </location>
</feature>
<keyword evidence="4 5" id="KW-0699">rRNA-binding</keyword>
<dbReference type="InterPro" id="IPR028909">
    <property type="entry name" value="bL21-like"/>
</dbReference>
<dbReference type="InterPro" id="IPR001787">
    <property type="entry name" value="Ribosomal_bL21"/>
</dbReference>
<name>M1PBZ0_BARAA</name>
<comment type="subunit">
    <text evidence="4">Part of the 50S ribosomal subunit. Contacts protein L20.</text>
</comment>
<evidence type="ECO:0000256" key="1">
    <source>
        <dbReference type="ARBA" id="ARBA00008563"/>
    </source>
</evidence>
<dbReference type="HOGENOM" id="CLU_061463_1_1_5"/>
<evidence type="ECO:0000256" key="6">
    <source>
        <dbReference type="SAM" id="MobiDB-lite"/>
    </source>
</evidence>
<dbReference type="NCBIfam" id="TIGR00061">
    <property type="entry name" value="L21"/>
    <property type="match status" value="1"/>
</dbReference>
<organism evidence="7 8">
    <name type="scientific">Bartonella australis (strain Aust/NH1)</name>
    <dbReference type="NCBI Taxonomy" id="1094489"/>
    <lineage>
        <taxon>Bacteria</taxon>
        <taxon>Pseudomonadati</taxon>
        <taxon>Pseudomonadota</taxon>
        <taxon>Alphaproteobacteria</taxon>
        <taxon>Hyphomicrobiales</taxon>
        <taxon>Bartonellaceae</taxon>
        <taxon>Bartonella</taxon>
    </lineage>
</organism>
<dbReference type="GO" id="GO:0003735">
    <property type="term" value="F:structural constituent of ribosome"/>
    <property type="evidence" value="ECO:0007669"/>
    <property type="project" value="InterPro"/>
</dbReference>
<evidence type="ECO:0000256" key="5">
    <source>
        <dbReference type="RuleBase" id="RU000562"/>
    </source>
</evidence>
<dbReference type="OrthoDB" id="9813334at2"/>
<dbReference type="InterPro" id="IPR036164">
    <property type="entry name" value="bL21-like_sf"/>
</dbReference>
<evidence type="ECO:0000256" key="3">
    <source>
        <dbReference type="ARBA" id="ARBA00023274"/>
    </source>
</evidence>
<dbReference type="GO" id="GO:1990904">
    <property type="term" value="C:ribonucleoprotein complex"/>
    <property type="evidence" value="ECO:0007669"/>
    <property type="project" value="UniProtKB-KW"/>
</dbReference>
<evidence type="ECO:0000313" key="8">
    <source>
        <dbReference type="Proteomes" id="UP000011729"/>
    </source>
</evidence>
<sequence length="160" mass="17469">MFAVIKTGGKQYRVIAGQRLRVEKIVGDAGDVVEFSDVLMIGEEESAIIGAPVLADAVVTAEIVEQARARKVVAFKKRRRQNSKRTRGHRQEVTAIRILEISASGLKPRKAAVKSVEKKETVPKKTEAHSSPEKHAGETGKKKAVSSKVKTVTPDESKKD</sequence>
<evidence type="ECO:0000256" key="2">
    <source>
        <dbReference type="ARBA" id="ARBA00022980"/>
    </source>
</evidence>
<comment type="similarity">
    <text evidence="1 4 5">Belongs to the bacterial ribosomal protein bL21 family.</text>
</comment>
<keyword evidence="3 4" id="KW-0687">Ribonucleoprotein</keyword>
<dbReference type="GO" id="GO:0006412">
    <property type="term" value="P:translation"/>
    <property type="evidence" value="ECO:0007669"/>
    <property type="project" value="UniProtKB-UniRule"/>
</dbReference>
<dbReference type="AlphaFoldDB" id="M1PBZ0"/>
<dbReference type="PANTHER" id="PTHR21349:SF0">
    <property type="entry name" value="LARGE RIBOSOMAL SUBUNIT PROTEIN BL21M"/>
    <property type="match status" value="1"/>
</dbReference>
<gene>
    <name evidence="4 7" type="primary">rplU</name>
    <name evidence="7" type="ordered locus">BAnh1_02680</name>
</gene>
<dbReference type="HAMAP" id="MF_01363">
    <property type="entry name" value="Ribosomal_bL21"/>
    <property type="match status" value="1"/>
</dbReference>
<dbReference type="KEGG" id="baus:BAnh1_02680"/>
<accession>M1PBZ0</accession>
<protein>
    <recommendedName>
        <fullName evidence="4">Large ribosomal subunit protein bL21</fullName>
    </recommendedName>
</protein>
<dbReference type="GO" id="GO:0019843">
    <property type="term" value="F:rRNA binding"/>
    <property type="evidence" value="ECO:0007669"/>
    <property type="project" value="UniProtKB-UniRule"/>
</dbReference>
<dbReference type="GO" id="GO:0005737">
    <property type="term" value="C:cytoplasm"/>
    <property type="evidence" value="ECO:0007669"/>
    <property type="project" value="UniProtKB-ARBA"/>
</dbReference>
<evidence type="ECO:0000313" key="7">
    <source>
        <dbReference type="EMBL" id="AGF74151.1"/>
    </source>
</evidence>